<dbReference type="InterPro" id="IPR006461">
    <property type="entry name" value="PLAC_motif_containing"/>
</dbReference>
<dbReference type="Proteomes" id="UP000306102">
    <property type="component" value="Unassembled WGS sequence"/>
</dbReference>
<protein>
    <submittedName>
        <fullName evidence="1">Uncharacterized protein</fullName>
    </submittedName>
</protein>
<comment type="caution">
    <text evidence="1">The sequence shown here is derived from an EMBL/GenBank/DDBJ whole genome shotgun (WGS) entry which is preliminary data.</text>
</comment>
<sequence length="148" mass="16363">MFAADGALFVDVRSFIEPSPSTGGRVGEGGWRGSGLQCCDILLSLLLLCPVPNSMANPTMTSKNEWSSGLFDCFSDTSSCTTWYLLLYGCAHICAPLYSCGYRSKLRNRYSLESTPCNDFLVHFCCEKCALCQEYRELQNRGFNMSVG</sequence>
<name>A0A4S4EUN5_CAMSN</name>
<evidence type="ECO:0000313" key="1">
    <source>
        <dbReference type="EMBL" id="THG20633.1"/>
    </source>
</evidence>
<gene>
    <name evidence="1" type="ORF">TEA_016606</name>
</gene>
<accession>A0A4S4EUN5</accession>
<evidence type="ECO:0000313" key="2">
    <source>
        <dbReference type="Proteomes" id="UP000306102"/>
    </source>
</evidence>
<dbReference type="EMBL" id="SDRB02001804">
    <property type="protein sequence ID" value="THG20633.1"/>
    <property type="molecule type" value="Genomic_DNA"/>
</dbReference>
<dbReference type="AlphaFoldDB" id="A0A4S4EUN5"/>
<keyword evidence="2" id="KW-1185">Reference proteome</keyword>
<dbReference type="NCBIfam" id="TIGR01571">
    <property type="entry name" value="A_thal_Cys_rich"/>
    <property type="match status" value="1"/>
</dbReference>
<dbReference type="PANTHER" id="PTHR15907">
    <property type="entry name" value="DUF614 FAMILY PROTEIN-RELATED"/>
    <property type="match status" value="1"/>
</dbReference>
<dbReference type="Pfam" id="PF04749">
    <property type="entry name" value="PLAC8"/>
    <property type="match status" value="1"/>
</dbReference>
<reference evidence="1 2" key="1">
    <citation type="journal article" date="2018" name="Proc. Natl. Acad. Sci. U.S.A.">
        <title>Draft genome sequence of Camellia sinensis var. sinensis provides insights into the evolution of the tea genome and tea quality.</title>
        <authorList>
            <person name="Wei C."/>
            <person name="Yang H."/>
            <person name="Wang S."/>
            <person name="Zhao J."/>
            <person name="Liu C."/>
            <person name="Gao L."/>
            <person name="Xia E."/>
            <person name="Lu Y."/>
            <person name="Tai Y."/>
            <person name="She G."/>
            <person name="Sun J."/>
            <person name="Cao H."/>
            <person name="Tong W."/>
            <person name="Gao Q."/>
            <person name="Li Y."/>
            <person name="Deng W."/>
            <person name="Jiang X."/>
            <person name="Wang W."/>
            <person name="Chen Q."/>
            <person name="Zhang S."/>
            <person name="Li H."/>
            <person name="Wu J."/>
            <person name="Wang P."/>
            <person name="Li P."/>
            <person name="Shi C."/>
            <person name="Zheng F."/>
            <person name="Jian J."/>
            <person name="Huang B."/>
            <person name="Shan D."/>
            <person name="Shi M."/>
            <person name="Fang C."/>
            <person name="Yue Y."/>
            <person name="Li F."/>
            <person name="Li D."/>
            <person name="Wei S."/>
            <person name="Han B."/>
            <person name="Jiang C."/>
            <person name="Yin Y."/>
            <person name="Xia T."/>
            <person name="Zhang Z."/>
            <person name="Bennetzen J.L."/>
            <person name="Zhao S."/>
            <person name="Wan X."/>
        </authorList>
    </citation>
    <scope>NUCLEOTIDE SEQUENCE [LARGE SCALE GENOMIC DNA]</scope>
    <source>
        <strain evidence="2">cv. Shuchazao</strain>
        <tissue evidence="1">Leaf</tissue>
    </source>
</reference>
<proteinExistence type="predicted"/>
<organism evidence="1 2">
    <name type="scientific">Camellia sinensis var. sinensis</name>
    <name type="common">China tea</name>
    <dbReference type="NCBI Taxonomy" id="542762"/>
    <lineage>
        <taxon>Eukaryota</taxon>
        <taxon>Viridiplantae</taxon>
        <taxon>Streptophyta</taxon>
        <taxon>Embryophyta</taxon>
        <taxon>Tracheophyta</taxon>
        <taxon>Spermatophyta</taxon>
        <taxon>Magnoliopsida</taxon>
        <taxon>eudicotyledons</taxon>
        <taxon>Gunneridae</taxon>
        <taxon>Pentapetalae</taxon>
        <taxon>asterids</taxon>
        <taxon>Ericales</taxon>
        <taxon>Theaceae</taxon>
        <taxon>Camellia</taxon>
    </lineage>
</organism>